<sequence length="145" mass="15872">MPTFLILSGPNLNTLGTREPSIYGTVTLDEIHDMLQKLAKSLGVAVQCFQSNHEGALIDYIQQYSEKAAGLVVNPGALTHYSIALRDAIASSQLPTIEIHLSNIYAREEFRHHSVTAPVCRGQITGLGWRGYLLALEALSELVQL</sequence>
<dbReference type="GO" id="GO:0009073">
    <property type="term" value="P:aromatic amino acid family biosynthetic process"/>
    <property type="evidence" value="ECO:0007669"/>
    <property type="project" value="UniProtKB-KW"/>
</dbReference>
<dbReference type="InterPro" id="IPR001874">
    <property type="entry name" value="DHquinase_II"/>
</dbReference>
<dbReference type="Pfam" id="PF01220">
    <property type="entry name" value="DHquinase_II"/>
    <property type="match status" value="1"/>
</dbReference>
<comment type="pathway">
    <text evidence="2 7">Metabolic intermediate biosynthesis; chorismate biosynthesis; chorismate from D-erythrose 4-phosphate and phosphoenolpyruvate: step 3/7.</text>
</comment>
<dbReference type="EC" id="4.2.1.10" evidence="5 7"/>
<dbReference type="EMBL" id="BIFR01000001">
    <property type="protein sequence ID" value="GCE11725.1"/>
    <property type="molecule type" value="Genomic_DNA"/>
</dbReference>
<dbReference type="NCBIfam" id="NF003805">
    <property type="entry name" value="PRK05395.1-2"/>
    <property type="match status" value="1"/>
</dbReference>
<dbReference type="RefSeq" id="WP_126579405.1">
    <property type="nucleotide sequence ID" value="NZ_BIFR01000001.1"/>
</dbReference>
<dbReference type="PIRSF" id="PIRSF001399">
    <property type="entry name" value="DHquinase_II"/>
    <property type="match status" value="1"/>
</dbReference>
<organism evidence="11 12">
    <name type="scientific">Tengunoibacter tsumagoiensis</name>
    <dbReference type="NCBI Taxonomy" id="2014871"/>
    <lineage>
        <taxon>Bacteria</taxon>
        <taxon>Bacillati</taxon>
        <taxon>Chloroflexota</taxon>
        <taxon>Ktedonobacteria</taxon>
        <taxon>Ktedonobacterales</taxon>
        <taxon>Dictyobacteraceae</taxon>
        <taxon>Tengunoibacter</taxon>
    </lineage>
</organism>
<keyword evidence="12" id="KW-1185">Reference proteome</keyword>
<comment type="subunit">
    <text evidence="4 7">Homododecamer.</text>
</comment>
<dbReference type="NCBIfam" id="NF003807">
    <property type="entry name" value="PRK05395.1-4"/>
    <property type="match status" value="1"/>
</dbReference>
<feature type="binding site" evidence="7 9">
    <location>
        <position position="111"/>
    </location>
    <ligand>
        <name>substrate</name>
    </ligand>
</feature>
<dbReference type="GO" id="GO:0009423">
    <property type="term" value="P:chorismate biosynthetic process"/>
    <property type="evidence" value="ECO:0007669"/>
    <property type="project" value="UniProtKB-UniRule"/>
</dbReference>
<feature type="binding site" evidence="7 9">
    <location>
        <position position="80"/>
    </location>
    <ligand>
        <name>substrate</name>
    </ligand>
</feature>
<dbReference type="SUPFAM" id="SSF52304">
    <property type="entry name" value="Type II 3-dehydroquinate dehydratase"/>
    <property type="match status" value="1"/>
</dbReference>
<reference evidence="12" key="1">
    <citation type="submission" date="2018-12" db="EMBL/GenBank/DDBJ databases">
        <title>Tengunoibacter tsumagoiensis gen. nov., sp. nov., Dictyobacter kobayashii sp. nov., D. alpinus sp. nov., and D. joshuensis sp. nov. and description of Dictyobacteraceae fam. nov. within the order Ktedonobacterales isolated from Tengu-no-mugimeshi.</title>
        <authorList>
            <person name="Wang C.M."/>
            <person name="Zheng Y."/>
            <person name="Sakai Y."/>
            <person name="Toyoda A."/>
            <person name="Minakuchi Y."/>
            <person name="Abe K."/>
            <person name="Yokota A."/>
            <person name="Yabe S."/>
        </authorList>
    </citation>
    <scope>NUCLEOTIDE SEQUENCE [LARGE SCALE GENOMIC DNA]</scope>
    <source>
        <strain evidence="12">Uno3</strain>
    </source>
</reference>
<dbReference type="NCBIfam" id="TIGR01088">
    <property type="entry name" value="aroQ"/>
    <property type="match status" value="1"/>
</dbReference>
<feature type="site" description="Transition state stabilizer" evidence="7 10">
    <location>
        <position position="18"/>
    </location>
</feature>
<keyword evidence="7" id="KW-0028">Amino-acid biosynthesis</keyword>
<keyword evidence="7" id="KW-0057">Aromatic amino acid biosynthesis</keyword>
<dbReference type="UniPathway" id="UPA00053">
    <property type="reaction ID" value="UER00086"/>
</dbReference>
<evidence type="ECO:0000313" key="12">
    <source>
        <dbReference type="Proteomes" id="UP000287352"/>
    </source>
</evidence>
<dbReference type="NCBIfam" id="NF003806">
    <property type="entry name" value="PRK05395.1-3"/>
    <property type="match status" value="1"/>
</dbReference>
<evidence type="ECO:0000256" key="9">
    <source>
        <dbReference type="PIRSR" id="PIRSR001399-2"/>
    </source>
</evidence>
<evidence type="ECO:0000256" key="10">
    <source>
        <dbReference type="PIRSR" id="PIRSR001399-3"/>
    </source>
</evidence>
<dbReference type="OrthoDB" id="9790793at2"/>
<name>A0A401ZY16_9CHLR</name>
<evidence type="ECO:0000256" key="2">
    <source>
        <dbReference type="ARBA" id="ARBA00004902"/>
    </source>
</evidence>
<evidence type="ECO:0000256" key="7">
    <source>
        <dbReference type="HAMAP-Rule" id="MF_00169"/>
    </source>
</evidence>
<evidence type="ECO:0000256" key="1">
    <source>
        <dbReference type="ARBA" id="ARBA00001864"/>
    </source>
</evidence>
<evidence type="ECO:0000256" key="3">
    <source>
        <dbReference type="ARBA" id="ARBA00011037"/>
    </source>
</evidence>
<dbReference type="PANTHER" id="PTHR21272:SF3">
    <property type="entry name" value="CATABOLIC 3-DEHYDROQUINASE"/>
    <property type="match status" value="1"/>
</dbReference>
<dbReference type="GO" id="GO:0008652">
    <property type="term" value="P:amino acid biosynthetic process"/>
    <property type="evidence" value="ECO:0007669"/>
    <property type="project" value="UniProtKB-KW"/>
</dbReference>
<comment type="catalytic activity">
    <reaction evidence="1 7">
        <text>3-dehydroquinate = 3-dehydroshikimate + H2O</text>
        <dbReference type="Rhea" id="RHEA:21096"/>
        <dbReference type="ChEBI" id="CHEBI:15377"/>
        <dbReference type="ChEBI" id="CHEBI:16630"/>
        <dbReference type="ChEBI" id="CHEBI:32364"/>
        <dbReference type="EC" id="4.2.1.10"/>
    </reaction>
</comment>
<keyword evidence="6 7" id="KW-0456">Lyase</keyword>
<protein>
    <recommendedName>
        <fullName evidence="5 7">3-dehydroquinate dehydratase</fullName>
        <shortName evidence="7">3-dehydroquinase</shortName>
        <ecNumber evidence="5 7">4.2.1.10</ecNumber>
    </recommendedName>
    <alternativeName>
        <fullName evidence="7">Type II DHQase</fullName>
    </alternativeName>
</protein>
<comment type="function">
    <text evidence="7">Catalyzes a trans-dehydration via an enolate intermediate.</text>
</comment>
<feature type="active site" description="Proton acceptor" evidence="7 8">
    <location>
        <position position="23"/>
    </location>
</feature>
<dbReference type="PROSITE" id="PS01029">
    <property type="entry name" value="DEHYDROQUINASE_II"/>
    <property type="match status" value="1"/>
</dbReference>
<feature type="binding site" evidence="7 9">
    <location>
        <begin position="101"/>
        <end position="102"/>
    </location>
    <ligand>
        <name>substrate</name>
    </ligand>
</feature>
<proteinExistence type="inferred from homology"/>
<dbReference type="Gene3D" id="3.40.50.9100">
    <property type="entry name" value="Dehydroquinase, class II"/>
    <property type="match status" value="1"/>
</dbReference>
<dbReference type="PANTHER" id="PTHR21272">
    <property type="entry name" value="CATABOLIC 3-DEHYDROQUINASE"/>
    <property type="match status" value="1"/>
</dbReference>
<evidence type="ECO:0000256" key="4">
    <source>
        <dbReference type="ARBA" id="ARBA00011193"/>
    </source>
</evidence>
<feature type="binding site" evidence="7 9">
    <location>
        <position position="87"/>
    </location>
    <ligand>
        <name>substrate</name>
    </ligand>
</feature>
<evidence type="ECO:0000256" key="5">
    <source>
        <dbReference type="ARBA" id="ARBA00012060"/>
    </source>
</evidence>
<accession>A0A401ZY16</accession>
<dbReference type="GO" id="GO:0003855">
    <property type="term" value="F:3-dehydroquinate dehydratase activity"/>
    <property type="evidence" value="ECO:0007669"/>
    <property type="project" value="UniProtKB-UniRule"/>
</dbReference>
<dbReference type="GO" id="GO:0019631">
    <property type="term" value="P:quinate catabolic process"/>
    <property type="evidence" value="ECO:0007669"/>
    <property type="project" value="TreeGrafter"/>
</dbReference>
<comment type="caution">
    <text evidence="11">The sequence shown here is derived from an EMBL/GenBank/DDBJ whole genome shotgun (WGS) entry which is preliminary data.</text>
</comment>
<dbReference type="Proteomes" id="UP000287352">
    <property type="component" value="Unassembled WGS sequence"/>
</dbReference>
<feature type="active site" description="Proton donor" evidence="7 8">
    <location>
        <position position="100"/>
    </location>
</feature>
<evidence type="ECO:0000256" key="6">
    <source>
        <dbReference type="ARBA" id="ARBA00023239"/>
    </source>
</evidence>
<dbReference type="InterPro" id="IPR018509">
    <property type="entry name" value="DHquinase_II_CS"/>
</dbReference>
<comment type="similarity">
    <text evidence="3 7">Belongs to the type-II 3-dehydroquinase family.</text>
</comment>
<dbReference type="AlphaFoldDB" id="A0A401ZY16"/>
<dbReference type="InterPro" id="IPR036441">
    <property type="entry name" value="DHquinase_II_sf"/>
</dbReference>
<gene>
    <name evidence="7 11" type="primary">aroQ</name>
    <name evidence="11" type="ORF">KTT_15840</name>
</gene>
<evidence type="ECO:0000256" key="8">
    <source>
        <dbReference type="PIRSR" id="PIRSR001399-1"/>
    </source>
</evidence>
<evidence type="ECO:0000313" key="11">
    <source>
        <dbReference type="EMBL" id="GCE11725.1"/>
    </source>
</evidence>
<dbReference type="HAMAP" id="MF_00169">
    <property type="entry name" value="AroQ"/>
    <property type="match status" value="1"/>
</dbReference>
<feature type="binding site" evidence="7 9">
    <location>
        <position position="74"/>
    </location>
    <ligand>
        <name>substrate</name>
    </ligand>
</feature>
<dbReference type="CDD" id="cd00466">
    <property type="entry name" value="DHQase_II"/>
    <property type="match status" value="1"/>
</dbReference>